<name>A0A0L6VLU9_9BASI</name>
<dbReference type="Proteomes" id="UP000037035">
    <property type="component" value="Unassembled WGS sequence"/>
</dbReference>
<sequence length="206" mass="23833">MHLFFKRRICQIFSWGSERGVGVGKKKFRIKERILGLPPLQCTIQLCSISRLLGGSGAVIDLKLTKGTQKEGKCPKSTPKKKTEPQPGICLCSKSWRKKARKKTGKTKRRMGLVGLALPKLAFSEEFIHYPLQKNSSTINQPFAKYLAVDFSKQRVGPFLQRYNNTYKNNWPIILHHTYPRFRSGCWRNMTFQHASQPLTRHFRRL</sequence>
<keyword evidence="2" id="KW-1185">Reference proteome</keyword>
<dbReference type="AlphaFoldDB" id="A0A0L6VLU9"/>
<organism evidence="1 2">
    <name type="scientific">Puccinia sorghi</name>
    <dbReference type="NCBI Taxonomy" id="27349"/>
    <lineage>
        <taxon>Eukaryota</taxon>
        <taxon>Fungi</taxon>
        <taxon>Dikarya</taxon>
        <taxon>Basidiomycota</taxon>
        <taxon>Pucciniomycotina</taxon>
        <taxon>Pucciniomycetes</taxon>
        <taxon>Pucciniales</taxon>
        <taxon>Pucciniaceae</taxon>
        <taxon>Puccinia</taxon>
    </lineage>
</organism>
<comment type="caution">
    <text evidence="1">The sequence shown here is derived from an EMBL/GenBank/DDBJ whole genome shotgun (WGS) entry which is preliminary data.</text>
</comment>
<accession>A0A0L6VLU9</accession>
<proteinExistence type="predicted"/>
<gene>
    <name evidence="1" type="ORF">VP01_1370g2</name>
</gene>
<evidence type="ECO:0000313" key="2">
    <source>
        <dbReference type="Proteomes" id="UP000037035"/>
    </source>
</evidence>
<dbReference type="EMBL" id="LAVV01004121">
    <property type="protein sequence ID" value="KNZ61679.1"/>
    <property type="molecule type" value="Genomic_DNA"/>
</dbReference>
<dbReference type="VEuPathDB" id="FungiDB:VP01_1370g2"/>
<protein>
    <submittedName>
        <fullName evidence="1">Uncharacterized protein</fullName>
    </submittedName>
</protein>
<evidence type="ECO:0000313" key="1">
    <source>
        <dbReference type="EMBL" id="KNZ61679.1"/>
    </source>
</evidence>
<reference evidence="1 2" key="1">
    <citation type="submission" date="2015-08" db="EMBL/GenBank/DDBJ databases">
        <title>Next Generation Sequencing and Analysis of the Genome of Puccinia sorghi L Schw, the Causal Agent of Maize Common Rust.</title>
        <authorList>
            <person name="Rochi L."/>
            <person name="Burguener G."/>
            <person name="Darino M."/>
            <person name="Turjanski A."/>
            <person name="Kreff E."/>
            <person name="Dieguez M.J."/>
            <person name="Sacco F."/>
        </authorList>
    </citation>
    <scope>NUCLEOTIDE SEQUENCE [LARGE SCALE GENOMIC DNA]</scope>
    <source>
        <strain evidence="1 2">RO10H11247</strain>
    </source>
</reference>